<comment type="caution">
    <text evidence="2">The sequence shown here is derived from an EMBL/GenBank/DDBJ whole genome shotgun (WGS) entry which is preliminary data.</text>
</comment>
<organism evidence="2 3">
    <name type="scientific">Streptomyces microflavus</name>
    <name type="common">Streptomyces lipmanii</name>
    <dbReference type="NCBI Taxonomy" id="1919"/>
    <lineage>
        <taxon>Bacteria</taxon>
        <taxon>Bacillati</taxon>
        <taxon>Actinomycetota</taxon>
        <taxon>Actinomycetes</taxon>
        <taxon>Kitasatosporales</taxon>
        <taxon>Streptomycetaceae</taxon>
        <taxon>Streptomyces</taxon>
    </lineage>
</organism>
<protein>
    <submittedName>
        <fullName evidence="2">Uncharacterized protein</fullName>
    </submittedName>
</protein>
<sequence length="77" mass="8093">MLAGGLQEVLDLKDVAGDLKVAVAVHGVRWFLGMGGARAGESLEASAAAAELRGSRKSRRKEQEAGLRAGALRHQQL</sequence>
<dbReference type="EMBL" id="BLWD01000001">
    <property type="protein sequence ID" value="GFN04380.1"/>
    <property type="molecule type" value="Genomic_DNA"/>
</dbReference>
<feature type="region of interest" description="Disordered" evidence="1">
    <location>
        <begin position="52"/>
        <end position="77"/>
    </location>
</feature>
<accession>A0A7J0CPF9</accession>
<evidence type="ECO:0000256" key="1">
    <source>
        <dbReference type="SAM" id="MobiDB-lite"/>
    </source>
</evidence>
<dbReference type="Proteomes" id="UP000498740">
    <property type="component" value="Unassembled WGS sequence"/>
</dbReference>
<proteinExistence type="predicted"/>
<evidence type="ECO:0000313" key="3">
    <source>
        <dbReference type="Proteomes" id="UP000498740"/>
    </source>
</evidence>
<gene>
    <name evidence="2" type="ORF">Smic_29360</name>
</gene>
<dbReference type="AlphaFoldDB" id="A0A7J0CPF9"/>
<name>A0A7J0CPF9_STRMI</name>
<reference evidence="2 3" key="1">
    <citation type="submission" date="2020-05" db="EMBL/GenBank/DDBJ databases">
        <title>Whole genome shotgun sequence of Streptomyces microflavus NBRC 13062.</title>
        <authorList>
            <person name="Komaki H."/>
            <person name="Tamura T."/>
        </authorList>
    </citation>
    <scope>NUCLEOTIDE SEQUENCE [LARGE SCALE GENOMIC DNA]</scope>
    <source>
        <strain evidence="2 3">NBRC 13062</strain>
    </source>
</reference>
<evidence type="ECO:0000313" key="2">
    <source>
        <dbReference type="EMBL" id="GFN04380.1"/>
    </source>
</evidence>